<dbReference type="GO" id="GO:0044718">
    <property type="term" value="P:siderophore transmembrane transport"/>
    <property type="evidence" value="ECO:0007669"/>
    <property type="project" value="TreeGrafter"/>
</dbReference>
<organism evidence="11 12">
    <name type="scientific">Filimonas lacunae</name>
    <dbReference type="NCBI Taxonomy" id="477680"/>
    <lineage>
        <taxon>Bacteria</taxon>
        <taxon>Pseudomonadati</taxon>
        <taxon>Bacteroidota</taxon>
        <taxon>Chitinophagia</taxon>
        <taxon>Chitinophagales</taxon>
        <taxon>Chitinophagaceae</taxon>
        <taxon>Filimonas</taxon>
    </lineage>
</organism>
<keyword evidence="12" id="KW-1185">Reference proteome</keyword>
<dbReference type="InterPro" id="IPR039426">
    <property type="entry name" value="TonB-dep_rcpt-like"/>
</dbReference>
<dbReference type="InterPro" id="IPR037066">
    <property type="entry name" value="Plug_dom_sf"/>
</dbReference>
<dbReference type="RefSeq" id="WP_076380171.1">
    <property type="nucleotide sequence ID" value="NZ_AP017422.1"/>
</dbReference>
<dbReference type="InterPro" id="IPR041700">
    <property type="entry name" value="OMP_b-brl_3"/>
</dbReference>
<reference evidence="12" key="1">
    <citation type="submission" date="2017-01" db="EMBL/GenBank/DDBJ databases">
        <authorList>
            <person name="Varghese N."/>
            <person name="Submissions S."/>
        </authorList>
    </citation>
    <scope>NUCLEOTIDE SEQUENCE [LARGE SCALE GENOMIC DNA]</scope>
    <source>
        <strain evidence="12">DSM 21054</strain>
    </source>
</reference>
<evidence type="ECO:0000256" key="4">
    <source>
        <dbReference type="ARBA" id="ARBA00022692"/>
    </source>
</evidence>
<dbReference type="Proteomes" id="UP000186917">
    <property type="component" value="Unassembled WGS sequence"/>
</dbReference>
<dbReference type="EMBL" id="FTOR01000005">
    <property type="protein sequence ID" value="SIT22692.1"/>
    <property type="molecule type" value="Genomic_DNA"/>
</dbReference>
<evidence type="ECO:0000256" key="1">
    <source>
        <dbReference type="ARBA" id="ARBA00004571"/>
    </source>
</evidence>
<accession>A0A1N7QII4</accession>
<feature type="domain" description="Outer membrane protein beta-barrel" evidence="10">
    <location>
        <begin position="420"/>
        <end position="855"/>
    </location>
</feature>
<dbReference type="Pfam" id="PF07715">
    <property type="entry name" value="Plug"/>
    <property type="match status" value="1"/>
</dbReference>
<evidence type="ECO:0000259" key="9">
    <source>
        <dbReference type="Pfam" id="PF07715"/>
    </source>
</evidence>
<dbReference type="Pfam" id="PF13620">
    <property type="entry name" value="CarboxypepD_reg"/>
    <property type="match status" value="1"/>
</dbReference>
<dbReference type="PANTHER" id="PTHR30069:SF29">
    <property type="entry name" value="HEMOGLOBIN AND HEMOGLOBIN-HAPTOGLOBIN-BINDING PROTEIN 1-RELATED"/>
    <property type="match status" value="1"/>
</dbReference>
<dbReference type="OrthoDB" id="905812at2"/>
<dbReference type="Gene3D" id="2.170.130.10">
    <property type="entry name" value="TonB-dependent receptor, plug domain"/>
    <property type="match status" value="1"/>
</dbReference>
<evidence type="ECO:0000256" key="5">
    <source>
        <dbReference type="ARBA" id="ARBA00022729"/>
    </source>
</evidence>
<keyword evidence="4" id="KW-0812">Transmembrane</keyword>
<evidence type="ECO:0000256" key="8">
    <source>
        <dbReference type="SAM" id="SignalP"/>
    </source>
</evidence>
<comment type="subcellular location">
    <subcellularLocation>
        <location evidence="1">Cell outer membrane</location>
        <topology evidence="1">Multi-pass membrane protein</topology>
    </subcellularLocation>
</comment>
<keyword evidence="3" id="KW-1134">Transmembrane beta strand</keyword>
<evidence type="ECO:0000259" key="10">
    <source>
        <dbReference type="Pfam" id="PF14905"/>
    </source>
</evidence>
<dbReference type="InterPro" id="IPR012910">
    <property type="entry name" value="Plug_dom"/>
</dbReference>
<protein>
    <submittedName>
        <fullName evidence="11">Outer membrane receptor proteins, mostly Fe transport</fullName>
    </submittedName>
</protein>
<evidence type="ECO:0000256" key="6">
    <source>
        <dbReference type="ARBA" id="ARBA00023136"/>
    </source>
</evidence>
<feature type="chain" id="PRO_5012546330" evidence="8">
    <location>
        <begin position="20"/>
        <end position="881"/>
    </location>
</feature>
<feature type="domain" description="TonB-dependent receptor plug" evidence="9">
    <location>
        <begin position="193"/>
        <end position="261"/>
    </location>
</feature>
<dbReference type="STRING" id="477680.SAMN05421788_105347"/>
<dbReference type="AlphaFoldDB" id="A0A1N7QII4"/>
<keyword evidence="7" id="KW-0998">Cell outer membrane</keyword>
<dbReference type="Pfam" id="PF14905">
    <property type="entry name" value="OMP_b-brl_3"/>
    <property type="match status" value="1"/>
</dbReference>
<evidence type="ECO:0000256" key="3">
    <source>
        <dbReference type="ARBA" id="ARBA00022452"/>
    </source>
</evidence>
<dbReference type="PANTHER" id="PTHR30069">
    <property type="entry name" value="TONB-DEPENDENT OUTER MEMBRANE RECEPTOR"/>
    <property type="match status" value="1"/>
</dbReference>
<dbReference type="GO" id="GO:0015344">
    <property type="term" value="F:siderophore uptake transmembrane transporter activity"/>
    <property type="evidence" value="ECO:0007669"/>
    <property type="project" value="TreeGrafter"/>
</dbReference>
<keyword evidence="2" id="KW-0813">Transport</keyword>
<name>A0A1N7QII4_9BACT</name>
<gene>
    <name evidence="11" type="ORF">SAMN05421788_105347</name>
</gene>
<evidence type="ECO:0000313" key="12">
    <source>
        <dbReference type="Proteomes" id="UP000186917"/>
    </source>
</evidence>
<keyword evidence="11" id="KW-0675">Receptor</keyword>
<dbReference type="InterPro" id="IPR036942">
    <property type="entry name" value="Beta-barrel_TonB_sf"/>
</dbReference>
<dbReference type="GO" id="GO:0009279">
    <property type="term" value="C:cell outer membrane"/>
    <property type="evidence" value="ECO:0007669"/>
    <property type="project" value="UniProtKB-SubCell"/>
</dbReference>
<evidence type="ECO:0000313" key="11">
    <source>
        <dbReference type="EMBL" id="SIT22692.1"/>
    </source>
</evidence>
<feature type="signal peptide" evidence="8">
    <location>
        <begin position="1"/>
        <end position="19"/>
    </location>
</feature>
<dbReference type="SUPFAM" id="SSF56935">
    <property type="entry name" value="Porins"/>
    <property type="match status" value="1"/>
</dbReference>
<dbReference type="Gene3D" id="2.40.170.20">
    <property type="entry name" value="TonB-dependent receptor, beta-barrel domain"/>
    <property type="match status" value="1"/>
</dbReference>
<evidence type="ECO:0000256" key="2">
    <source>
        <dbReference type="ARBA" id="ARBA00022448"/>
    </source>
</evidence>
<sequence>MKKLILLLHILLVAGALSAQMPKMPALTVHLYGKITDSLGKAVNGASVVLLQQQKDSATGKNKDILLKGAITKSSGEFNFEDLSVKGPLTLKVEATGFVVWQERVALMPAGLPGGQGGNTPPAGMQGAPTGGMPGGMAGMSMPTIEKDMGKISLISSNNTLEGVVVTSSAKPLMQLDLDKKVFNVEKNIVSNGGTALDVMKNVPSVNVDIDGNVSLRNSSPQLYIDGRPTTLTLDQIPAATIESVEVITNPSAKYDAGGGGAGILNIVLKKDRKVGYNGNVRAGVDSRGGTNTGLDFNVRQGKFNFNASGMMNRMRDRTTGTTDRLNLSTTPQTSVYQSNVDKNIGTMMFGKVGLDYFMNNKTTFSFEGVRVHGEFKPQGVLDISTDSLYSGGTTNSFSQRNSNTNRVFNGGGLKLSMKHLFSKEGEEWTADANLFGGKNTNNSLYVTDYYSKGLGSDILNTARQQTIGSGKDRFYTFQTDYVKPLSSNTKLEAGLRAQLQHIENSTYNYRYSDADGKYNVISNASTNYKNNQNVYAAYVSVKSSIKNFGYQVGLRAERSNYDGDLLTTGEHFSNKYPVSLFPSIFLSQKLKNDQQIQLSVTRRINRPNFFQLIPFTDYSDSLNITRGNPNLVPEFTTSFELSYIKNFNRTTTFLASAYYKHTTNLITRYIDTAINAVSGNQDLINTYINATSSHTAGAELTLTNNFTKWWDASTNINIYNSKINPAANVTAQDALWSWFGKMNHNFKLPANFTFQLTGMYQSKTNLPTNDNKNNMGGPPGQGAQTASQGYIKSFYSIDAAVKKTFLKNNAASVSLSISDIFRSRRTDQYSESDYFTQYYSRLRNPQLVRLNFTYRFGKMDVSLFKRKNMNSESMQTQGMQ</sequence>
<keyword evidence="6" id="KW-0472">Membrane</keyword>
<proteinExistence type="predicted"/>
<keyword evidence="5 8" id="KW-0732">Signal</keyword>
<evidence type="ECO:0000256" key="7">
    <source>
        <dbReference type="ARBA" id="ARBA00023237"/>
    </source>
</evidence>